<protein>
    <submittedName>
        <fullName evidence="1">Uncharacterized protein</fullName>
    </submittedName>
</protein>
<keyword evidence="2" id="KW-1185">Reference proteome</keyword>
<sequence>MTTLIETSLRPSNLDSKMSLIHFVKVFEKRRYTPYLRELLRDIPEVQLIFLLFLGVQLRAASAALPYSPDESSPPVAATNYNRIVGIRALAEIPTDRLQEVLLVHPLDIYCRRAAPPFSKVYIYAISLDRRRLGLASSPPRIINLTSRDTAQHLFR</sequence>
<name>A0A4Z1PJW1_9PEZI</name>
<reference evidence="1 2" key="1">
    <citation type="submission" date="2019-04" db="EMBL/GenBank/DDBJ databases">
        <title>High contiguity whole genome sequence and gene annotation resource for two Venturia nashicola isolates.</title>
        <authorList>
            <person name="Prokchorchik M."/>
            <person name="Won K."/>
            <person name="Lee Y."/>
            <person name="Choi E.D."/>
            <person name="Segonzac C."/>
            <person name="Sohn K.H."/>
        </authorList>
    </citation>
    <scope>NUCLEOTIDE SEQUENCE [LARGE SCALE GENOMIC DNA]</scope>
    <source>
        <strain evidence="1 2">PRI2</strain>
    </source>
</reference>
<evidence type="ECO:0000313" key="1">
    <source>
        <dbReference type="EMBL" id="TID26071.1"/>
    </source>
</evidence>
<comment type="caution">
    <text evidence="1">The sequence shown here is derived from an EMBL/GenBank/DDBJ whole genome shotgun (WGS) entry which is preliminary data.</text>
</comment>
<accession>A0A4Z1PJW1</accession>
<dbReference type="AlphaFoldDB" id="A0A4Z1PJW1"/>
<dbReference type="Proteomes" id="UP000298493">
    <property type="component" value="Unassembled WGS sequence"/>
</dbReference>
<dbReference type="EMBL" id="SNSC02000003">
    <property type="protein sequence ID" value="TID26071.1"/>
    <property type="molecule type" value="Genomic_DNA"/>
</dbReference>
<evidence type="ECO:0000313" key="2">
    <source>
        <dbReference type="Proteomes" id="UP000298493"/>
    </source>
</evidence>
<organism evidence="1 2">
    <name type="scientific">Venturia nashicola</name>
    <dbReference type="NCBI Taxonomy" id="86259"/>
    <lineage>
        <taxon>Eukaryota</taxon>
        <taxon>Fungi</taxon>
        <taxon>Dikarya</taxon>
        <taxon>Ascomycota</taxon>
        <taxon>Pezizomycotina</taxon>
        <taxon>Dothideomycetes</taxon>
        <taxon>Pleosporomycetidae</taxon>
        <taxon>Venturiales</taxon>
        <taxon>Venturiaceae</taxon>
        <taxon>Venturia</taxon>
    </lineage>
</organism>
<proteinExistence type="predicted"/>
<gene>
    <name evidence="1" type="ORF">E6O75_ATG03934</name>
</gene>